<dbReference type="EMBL" id="MCFH01000018">
    <property type="protein sequence ID" value="ORX51407.1"/>
    <property type="molecule type" value="Genomic_DNA"/>
</dbReference>
<reference evidence="4 5" key="1">
    <citation type="submission" date="2016-08" db="EMBL/GenBank/DDBJ databases">
        <title>Genomes of anaerobic fungi encode conserved fungal cellulosomes for biomass hydrolysis.</title>
        <authorList>
            <consortium name="DOE Joint Genome Institute"/>
            <person name="Haitjema C.H."/>
            <person name="Gilmore S.P."/>
            <person name="Henske J.K."/>
            <person name="Solomon K.V."/>
            <person name="De Groot R."/>
            <person name="Kuo A."/>
            <person name="Mondo S.J."/>
            <person name="Salamov A.A."/>
            <person name="Labutti K."/>
            <person name="Zhao Z."/>
            <person name="Chiniquy J."/>
            <person name="Barry K."/>
            <person name="Brewer H.M."/>
            <person name="Purvine S.O."/>
            <person name="Wright A.T."/>
            <person name="Boxma B."/>
            <person name="Van Alen T."/>
            <person name="Hackstein J.H."/>
            <person name="Baker S.E."/>
            <person name="Grigoriev I.V."/>
            <person name="O'Malley M.A."/>
        </authorList>
    </citation>
    <scope>NUCLEOTIDE SEQUENCE [LARGE SCALE GENOMIC DNA]</scope>
    <source>
        <strain evidence="5">finn</strain>
    </source>
</reference>
<dbReference type="PANTHER" id="PTHR12186:SF2">
    <property type="entry name" value="FGFR1 ONCOGENE PARTNER 2 HOMOLOG"/>
    <property type="match status" value="1"/>
</dbReference>
<feature type="coiled-coil region" evidence="3">
    <location>
        <begin position="89"/>
        <end position="134"/>
    </location>
</feature>
<dbReference type="Proteomes" id="UP000193719">
    <property type="component" value="Unassembled WGS sequence"/>
</dbReference>
<dbReference type="AlphaFoldDB" id="A0A1Y1VAX4"/>
<evidence type="ECO:0000313" key="4">
    <source>
        <dbReference type="EMBL" id="ORX51407.1"/>
    </source>
</evidence>
<evidence type="ECO:0000313" key="5">
    <source>
        <dbReference type="Proteomes" id="UP000193719"/>
    </source>
</evidence>
<dbReference type="InterPro" id="IPR008555">
    <property type="entry name" value="SIKE"/>
</dbReference>
<organism evidence="4 5">
    <name type="scientific">Piromyces finnis</name>
    <dbReference type="NCBI Taxonomy" id="1754191"/>
    <lineage>
        <taxon>Eukaryota</taxon>
        <taxon>Fungi</taxon>
        <taxon>Fungi incertae sedis</taxon>
        <taxon>Chytridiomycota</taxon>
        <taxon>Chytridiomycota incertae sedis</taxon>
        <taxon>Neocallimastigomycetes</taxon>
        <taxon>Neocallimastigales</taxon>
        <taxon>Neocallimastigaceae</taxon>
        <taxon>Piromyces</taxon>
    </lineage>
</organism>
<dbReference type="OrthoDB" id="21214at2759"/>
<protein>
    <submittedName>
        <fullName evidence="4">Uncharacterized protein</fullName>
    </submittedName>
</protein>
<dbReference type="PANTHER" id="PTHR12186">
    <property type="entry name" value="SIKE FAMILY MEMBER"/>
    <property type="match status" value="1"/>
</dbReference>
<gene>
    <name evidence="4" type="ORF">BCR36DRAFT_411873</name>
</gene>
<evidence type="ECO:0000256" key="2">
    <source>
        <dbReference type="ARBA" id="ARBA00023054"/>
    </source>
</evidence>
<keyword evidence="2 3" id="KW-0175">Coiled coil</keyword>
<evidence type="ECO:0000256" key="3">
    <source>
        <dbReference type="SAM" id="Coils"/>
    </source>
</evidence>
<keyword evidence="5" id="KW-1185">Reference proteome</keyword>
<name>A0A1Y1VAX4_9FUNG</name>
<dbReference type="Pfam" id="PF05769">
    <property type="entry name" value="SIKE"/>
    <property type="match status" value="1"/>
</dbReference>
<reference evidence="4 5" key="2">
    <citation type="submission" date="2016-08" db="EMBL/GenBank/DDBJ databases">
        <title>Pervasive Adenine N6-methylation of Active Genes in Fungi.</title>
        <authorList>
            <consortium name="DOE Joint Genome Institute"/>
            <person name="Mondo S.J."/>
            <person name="Dannebaum R.O."/>
            <person name="Kuo R.C."/>
            <person name="Labutti K."/>
            <person name="Haridas S."/>
            <person name="Kuo A."/>
            <person name="Salamov A."/>
            <person name="Ahrendt S.R."/>
            <person name="Lipzen A."/>
            <person name="Sullivan W."/>
            <person name="Andreopoulos W.B."/>
            <person name="Clum A."/>
            <person name="Lindquist E."/>
            <person name="Daum C."/>
            <person name="Ramamoorthy G.K."/>
            <person name="Gryganskyi A."/>
            <person name="Culley D."/>
            <person name="Magnuson J.K."/>
            <person name="James T.Y."/>
            <person name="O'Malley M.A."/>
            <person name="Stajich J.E."/>
            <person name="Spatafora J.W."/>
            <person name="Visel A."/>
            <person name="Grigoriev I.V."/>
        </authorList>
    </citation>
    <scope>NUCLEOTIDE SEQUENCE [LARGE SCALE GENOMIC DNA]</scope>
    <source>
        <strain evidence="5">finn</strain>
    </source>
</reference>
<sequence>MVLSIEQKVEYLNKLLESNNETAKDIKDNLERMEGIITNRIATTASLSPSIGDTGPTQDIDEKYIDLSKENQMLNQVVKDYESTLDIIMNKYRLQSKTMQSEKQNLQLKFEIEISKEKSYVQNLLKENKELQEKLDRCIFVMREALSASEENDNDNEFLIQSLINENNGLKNILEINQIYDISNNDVIQYNSEQELKKESQDNK</sequence>
<proteinExistence type="inferred from homology"/>
<accession>A0A1Y1VAX4</accession>
<comment type="similarity">
    <text evidence="1">Belongs to the SIKE family.</text>
</comment>
<comment type="caution">
    <text evidence="4">The sequence shown here is derived from an EMBL/GenBank/DDBJ whole genome shotgun (WGS) entry which is preliminary data.</text>
</comment>
<evidence type="ECO:0000256" key="1">
    <source>
        <dbReference type="ARBA" id="ARBA00005537"/>
    </source>
</evidence>